<dbReference type="InterPro" id="IPR021837">
    <property type="entry name" value="CfaA/B/C"/>
</dbReference>
<organism evidence="2 3">
    <name type="scientific">Heterostelium pallidum (strain ATCC 26659 / Pp 5 / PN500)</name>
    <name type="common">Cellular slime mold</name>
    <name type="synonym">Polysphondylium pallidum</name>
    <dbReference type="NCBI Taxonomy" id="670386"/>
    <lineage>
        <taxon>Eukaryota</taxon>
        <taxon>Amoebozoa</taxon>
        <taxon>Evosea</taxon>
        <taxon>Eumycetozoa</taxon>
        <taxon>Dictyostelia</taxon>
        <taxon>Acytosteliales</taxon>
        <taxon>Acytosteliaceae</taxon>
        <taxon>Heterostelium</taxon>
    </lineage>
</organism>
<dbReference type="RefSeq" id="XP_020436821.1">
    <property type="nucleotide sequence ID" value="XM_020572704.1"/>
</dbReference>
<protein>
    <submittedName>
        <fullName evidence="2">Uncharacterized protein</fullName>
    </submittedName>
</protein>
<sequence>MMFNYCCFLIFSILVVSCLGQTYINFEPFSAGAGCSGASSGTGYSWIVGECVEFKGNYYLIKYDADNKTATFYQWENETCGTGQPASQRTFGIGGCYHVTWADYGWYYNVNDYAVPSVVVNPGYIPSYGYRETVYAKSDNYCQGDYLMYFYYTNNTVYKNTLQTFQFYCDQGMPFENVCTMGNCISTTMYESCEAGSNNLNNFAITC</sequence>
<comment type="caution">
    <text evidence="2">The sequence shown here is derived from an EMBL/GenBank/DDBJ whole genome shotgun (WGS) entry which is preliminary data.</text>
</comment>
<dbReference type="Pfam" id="PF11912">
    <property type="entry name" value="CfaA_B_C"/>
    <property type="match status" value="1"/>
</dbReference>
<name>D3B084_HETP5</name>
<dbReference type="PANTHER" id="PTHR38739:SF3">
    <property type="entry name" value="TRANSMEMBRANE PROTEIN"/>
    <property type="match status" value="1"/>
</dbReference>
<gene>
    <name evidence="2" type="ORF">PPL_01700</name>
</gene>
<dbReference type="PANTHER" id="PTHR38739">
    <property type="match status" value="1"/>
</dbReference>
<dbReference type="GeneID" id="31357229"/>
<evidence type="ECO:0000256" key="1">
    <source>
        <dbReference type="SAM" id="SignalP"/>
    </source>
</evidence>
<dbReference type="InParanoid" id="D3B084"/>
<feature type="chain" id="PRO_5003042075" evidence="1">
    <location>
        <begin position="21"/>
        <end position="207"/>
    </location>
</feature>
<evidence type="ECO:0000313" key="3">
    <source>
        <dbReference type="Proteomes" id="UP000001396"/>
    </source>
</evidence>
<reference evidence="2 3" key="1">
    <citation type="journal article" date="2011" name="Genome Res.">
        <title>Phylogeny-wide analysis of social amoeba genomes highlights ancient origins for complex intercellular communication.</title>
        <authorList>
            <person name="Heidel A.J."/>
            <person name="Lawal H.M."/>
            <person name="Felder M."/>
            <person name="Schilde C."/>
            <person name="Helps N.R."/>
            <person name="Tunggal B."/>
            <person name="Rivero F."/>
            <person name="John U."/>
            <person name="Schleicher M."/>
            <person name="Eichinger L."/>
            <person name="Platzer M."/>
            <person name="Noegel A.A."/>
            <person name="Schaap P."/>
            <person name="Gloeckner G."/>
        </authorList>
    </citation>
    <scope>NUCLEOTIDE SEQUENCE [LARGE SCALE GENOMIC DNA]</scope>
    <source>
        <strain evidence="3">ATCC 26659 / Pp 5 / PN500</strain>
    </source>
</reference>
<accession>D3B084</accession>
<dbReference type="FunCoup" id="D3B084">
    <property type="interactions" value="805"/>
</dbReference>
<dbReference type="Proteomes" id="UP000001396">
    <property type="component" value="Unassembled WGS sequence"/>
</dbReference>
<evidence type="ECO:0000313" key="2">
    <source>
        <dbReference type="EMBL" id="EFA84708.1"/>
    </source>
</evidence>
<dbReference type="OMA" id="QWENETC"/>
<feature type="signal peptide" evidence="1">
    <location>
        <begin position="1"/>
        <end position="20"/>
    </location>
</feature>
<dbReference type="EMBL" id="ADBJ01000008">
    <property type="protein sequence ID" value="EFA84708.1"/>
    <property type="molecule type" value="Genomic_DNA"/>
</dbReference>
<keyword evidence="3" id="KW-1185">Reference proteome</keyword>
<keyword evidence="1" id="KW-0732">Signal</keyword>
<dbReference type="AlphaFoldDB" id="D3B084"/>
<proteinExistence type="predicted"/>